<dbReference type="Proteomes" id="UP000321249">
    <property type="component" value="Unassembled WGS sequence"/>
</dbReference>
<dbReference type="OrthoDB" id="9815212at2"/>
<dbReference type="RefSeq" id="WP_147042595.1">
    <property type="nucleotide sequence ID" value="NZ_BAABIR010000005.1"/>
</dbReference>
<feature type="transmembrane region" description="Helical" evidence="1">
    <location>
        <begin position="229"/>
        <end position="250"/>
    </location>
</feature>
<reference evidence="2 3" key="1">
    <citation type="journal article" date="2015" name="J. Microbiol.">
        <title>Sphingosinicella ginsenosidimutans sp. nov., with ginsenoside converting activity.</title>
        <authorList>
            <person name="Kim J.K."/>
            <person name="Kang M.S."/>
            <person name="Park S.C."/>
            <person name="Kim K.M."/>
            <person name="Choi K."/>
            <person name="Yoon M.H."/>
            <person name="Im W.T."/>
        </authorList>
    </citation>
    <scope>NUCLEOTIDE SEQUENCE [LARGE SCALE GENOMIC DNA]</scope>
    <source>
        <strain evidence="2 3">BS-11</strain>
    </source>
</reference>
<sequence length="255" mass="28232">MKRLFPLLLALSTPLLLGQTQPHLVPDVSNRNVEIRYSFAGEELLLFGAIVYPDGRPPEGATDVAVVLKGPVEPIVVREKRKVAGIWMNVERARFRSAPTFYAVASSRPLAQLVDDRTAAIYELGLDNLQLSPGSGADAATLQRFEHGLIDLRRRSQLYAEYPHGVEISEGVLYRARIAIPARVPVGTYTAETFLIRNGRVIAGATREIRIEKLGFERFVAQAAQRWSLSYGIAAVAISLFLGWSASALFRRRFA</sequence>
<evidence type="ECO:0000256" key="1">
    <source>
        <dbReference type="SAM" id="Phobius"/>
    </source>
</evidence>
<gene>
    <name evidence="2" type="ORF">FRZ32_05610</name>
</gene>
<organism evidence="2 3">
    <name type="scientific">Allosphingosinicella ginsenosidimutans</name>
    <dbReference type="NCBI Taxonomy" id="1176539"/>
    <lineage>
        <taxon>Bacteria</taxon>
        <taxon>Pseudomonadati</taxon>
        <taxon>Pseudomonadota</taxon>
        <taxon>Alphaproteobacteria</taxon>
        <taxon>Sphingomonadales</taxon>
        <taxon>Sphingomonadaceae</taxon>
        <taxon>Allosphingosinicella</taxon>
    </lineage>
</organism>
<name>A0A5C6TS41_9SPHN</name>
<keyword evidence="1" id="KW-0812">Transmembrane</keyword>
<keyword evidence="3" id="KW-1185">Reference proteome</keyword>
<proteinExistence type="predicted"/>
<dbReference type="InterPro" id="IPR019088">
    <property type="entry name" value="CHP02186-rel_TM"/>
</dbReference>
<keyword evidence="1" id="KW-1133">Transmembrane helix</keyword>
<evidence type="ECO:0000313" key="2">
    <source>
        <dbReference type="EMBL" id="TXC63183.1"/>
    </source>
</evidence>
<comment type="caution">
    <text evidence="2">The sequence shown here is derived from an EMBL/GenBank/DDBJ whole genome shotgun (WGS) entry which is preliminary data.</text>
</comment>
<dbReference type="Pfam" id="PF09608">
    <property type="entry name" value="Alph_Pro_TM"/>
    <property type="match status" value="1"/>
</dbReference>
<evidence type="ECO:0000313" key="3">
    <source>
        <dbReference type="Proteomes" id="UP000321249"/>
    </source>
</evidence>
<keyword evidence="1" id="KW-0472">Membrane</keyword>
<evidence type="ECO:0008006" key="4">
    <source>
        <dbReference type="Google" id="ProtNLM"/>
    </source>
</evidence>
<protein>
    <recommendedName>
        <fullName evidence="4">TIGR02186 family protein</fullName>
    </recommendedName>
</protein>
<dbReference type="AlphaFoldDB" id="A0A5C6TS41"/>
<dbReference type="EMBL" id="VOQQ01000001">
    <property type="protein sequence ID" value="TXC63183.1"/>
    <property type="molecule type" value="Genomic_DNA"/>
</dbReference>
<accession>A0A5C6TS41</accession>